<evidence type="ECO:0000259" key="2">
    <source>
        <dbReference type="Pfam" id="PF26100"/>
    </source>
</evidence>
<reference evidence="3 4" key="1">
    <citation type="submission" date="2024-05" db="EMBL/GenBank/DDBJ databases">
        <authorList>
            <person name="Wallberg A."/>
        </authorList>
    </citation>
    <scope>NUCLEOTIDE SEQUENCE [LARGE SCALE GENOMIC DNA]</scope>
</reference>
<organism evidence="3 4">
    <name type="scientific">Meganyctiphanes norvegica</name>
    <name type="common">Northern krill</name>
    <name type="synonym">Thysanopoda norvegica</name>
    <dbReference type="NCBI Taxonomy" id="48144"/>
    <lineage>
        <taxon>Eukaryota</taxon>
        <taxon>Metazoa</taxon>
        <taxon>Ecdysozoa</taxon>
        <taxon>Arthropoda</taxon>
        <taxon>Crustacea</taxon>
        <taxon>Multicrustacea</taxon>
        <taxon>Malacostraca</taxon>
        <taxon>Eumalacostraca</taxon>
        <taxon>Eucarida</taxon>
        <taxon>Euphausiacea</taxon>
        <taxon>Euphausiidae</taxon>
        <taxon>Meganyctiphanes</taxon>
    </lineage>
</organism>
<dbReference type="InterPro" id="IPR058554">
    <property type="entry name" value="RAG1_RNase_H"/>
</dbReference>
<dbReference type="Pfam" id="PF26100">
    <property type="entry name" value="RAG1_RNase_H"/>
    <property type="match status" value="1"/>
</dbReference>
<comment type="caution">
    <text evidence="3">The sequence shown here is derived from an EMBL/GenBank/DDBJ whole genome shotgun (WGS) entry which is preliminary data.</text>
</comment>
<feature type="region of interest" description="Disordered" evidence="1">
    <location>
        <begin position="248"/>
        <end position="269"/>
    </location>
</feature>
<gene>
    <name evidence="3" type="ORF">MNOR_LOCUS16050</name>
</gene>
<dbReference type="EMBL" id="CAXKWB010010351">
    <property type="protein sequence ID" value="CAL4097675.1"/>
    <property type="molecule type" value="Genomic_DNA"/>
</dbReference>
<proteinExistence type="predicted"/>
<evidence type="ECO:0000313" key="3">
    <source>
        <dbReference type="EMBL" id="CAL4097675.1"/>
    </source>
</evidence>
<feature type="non-terminal residue" evidence="3">
    <location>
        <position position="1"/>
    </location>
</feature>
<name>A0AAV2QV95_MEGNR</name>
<dbReference type="AlphaFoldDB" id="A0AAV2QV95"/>
<keyword evidence="4" id="KW-1185">Reference proteome</keyword>
<feature type="domain" description="V(D)J recombination-activating protein 1 RNase H" evidence="2">
    <location>
        <begin position="65"/>
        <end position="187"/>
    </location>
</feature>
<protein>
    <recommendedName>
        <fullName evidence="2">V(D)J recombination-activating protein 1 RNase H domain-containing protein</fullName>
    </recommendedName>
</protein>
<dbReference type="Proteomes" id="UP001497623">
    <property type="component" value="Unassembled WGS sequence"/>
</dbReference>
<accession>A0AAV2QV95</accession>
<evidence type="ECO:0000313" key="4">
    <source>
        <dbReference type="Proteomes" id="UP001497623"/>
    </source>
</evidence>
<sequence>LPWHRVNAHCESITPQRIPVVIDPTDRVVGYRFCFQDVCKYVVNRALISAHITHDTIPDKLFIVGKDGTDGSGQHFRRATLQVAVKGNILLYSFTPLMICKGDNADGEVLWQNPAPNSALTQRPLAVIGAKEDREDVLRPFISQIESEILDVSRDGIHMQYMDKAIHVSVHTSLTMFECKMHAALQGTGGAFCQLCRNSKETCHSLEHAESGFPVDRDIQDMHNIFSMLTNDGEVPLVKSGVIMIPGPGSQLSPSPPGTSTPAYPSHMPGYAAQNGF</sequence>
<evidence type="ECO:0000256" key="1">
    <source>
        <dbReference type="SAM" id="MobiDB-lite"/>
    </source>
</evidence>